<organism evidence="4 5">
    <name type="scientific">Cyclotella cryptica</name>
    <dbReference type="NCBI Taxonomy" id="29204"/>
    <lineage>
        <taxon>Eukaryota</taxon>
        <taxon>Sar</taxon>
        <taxon>Stramenopiles</taxon>
        <taxon>Ochrophyta</taxon>
        <taxon>Bacillariophyta</taxon>
        <taxon>Coscinodiscophyceae</taxon>
        <taxon>Thalassiosirophycidae</taxon>
        <taxon>Stephanodiscales</taxon>
        <taxon>Stephanodiscaceae</taxon>
        <taxon>Cyclotella</taxon>
    </lineage>
</organism>
<keyword evidence="5" id="KW-1185">Reference proteome</keyword>
<gene>
    <name evidence="4" type="ORF">HJC23_005901</name>
</gene>
<protein>
    <recommendedName>
        <fullName evidence="3">ShKT domain-containing protein</fullName>
    </recommendedName>
</protein>
<feature type="region of interest" description="Disordered" evidence="1">
    <location>
        <begin position="32"/>
        <end position="52"/>
    </location>
</feature>
<reference evidence="4 5" key="1">
    <citation type="journal article" date="2020" name="G3 (Bethesda)">
        <title>Improved Reference Genome for Cyclotella cryptica CCMP332, a Model for Cell Wall Morphogenesis, Salinity Adaptation, and Lipid Production in Diatoms (Bacillariophyta).</title>
        <authorList>
            <person name="Roberts W.R."/>
            <person name="Downey K.M."/>
            <person name="Ruck E.C."/>
            <person name="Traller J.C."/>
            <person name="Alverson A.J."/>
        </authorList>
    </citation>
    <scope>NUCLEOTIDE SEQUENCE [LARGE SCALE GENOMIC DNA]</scope>
    <source>
        <strain evidence="4 5">CCMP332</strain>
    </source>
</reference>
<dbReference type="EMBL" id="JABMIG020000002">
    <property type="protein sequence ID" value="KAL3805657.1"/>
    <property type="molecule type" value="Genomic_DNA"/>
</dbReference>
<keyword evidence="2" id="KW-0732">Signal</keyword>
<accession>A0ABD3QZZ3</accession>
<evidence type="ECO:0000313" key="5">
    <source>
        <dbReference type="Proteomes" id="UP001516023"/>
    </source>
</evidence>
<dbReference type="InterPro" id="IPR003582">
    <property type="entry name" value="ShKT_dom"/>
</dbReference>
<dbReference type="AlphaFoldDB" id="A0ABD3QZZ3"/>
<feature type="chain" id="PRO_5044755361" description="ShKT domain-containing protein" evidence="2">
    <location>
        <begin position="21"/>
        <end position="550"/>
    </location>
</feature>
<dbReference type="Proteomes" id="UP001516023">
    <property type="component" value="Unassembled WGS sequence"/>
</dbReference>
<proteinExistence type="predicted"/>
<name>A0ABD3QZZ3_9STRA</name>
<dbReference type="SMART" id="SM00254">
    <property type="entry name" value="ShKT"/>
    <property type="match status" value="3"/>
</dbReference>
<feature type="compositionally biased region" description="Low complexity" evidence="1">
    <location>
        <begin position="32"/>
        <end position="42"/>
    </location>
</feature>
<dbReference type="Gene3D" id="1.10.10.1940">
    <property type="match status" value="1"/>
</dbReference>
<feature type="domain" description="ShKT" evidence="3">
    <location>
        <begin position="57"/>
        <end position="91"/>
    </location>
</feature>
<evidence type="ECO:0000259" key="3">
    <source>
        <dbReference type="PROSITE" id="PS51670"/>
    </source>
</evidence>
<dbReference type="Pfam" id="PF01549">
    <property type="entry name" value="ShK"/>
    <property type="match status" value="2"/>
</dbReference>
<dbReference type="Gene3D" id="2.60.120.620">
    <property type="entry name" value="q2cbj1_9rhob like domain"/>
    <property type="match status" value="1"/>
</dbReference>
<dbReference type="PANTHER" id="PTHR21724:SF109">
    <property type="entry name" value="SHKT DOMAIN-CONTAINING PROTEIN"/>
    <property type="match status" value="1"/>
</dbReference>
<evidence type="ECO:0000256" key="2">
    <source>
        <dbReference type="SAM" id="SignalP"/>
    </source>
</evidence>
<comment type="caution">
    <text evidence="4">The sequence shown here is derived from an EMBL/GenBank/DDBJ whole genome shotgun (WGS) entry which is preliminary data.</text>
</comment>
<sequence length="550" mass="61168">MKRFVEILSLLLHIICLTLAISQEGQCSSSEPSTCTSPTSSENTEASGLPPDFVDPCQDQNPDCHGWSLEGGCRARPEFMKMTCPLSCGICKPIKTTASINDAKGGGDNEGGNDLCADQEEDCSEFAAAGECLINPDYMLEYCKYSCWACVNPEKDRALGVEEDIIAKKLRFADMSLGRHQLIRAVNVDDREESIMTSHHHQKVRDTIHEMENYAKYVITSPNIHVKARERCRNEFRMCAEWASRGYCFPAGHPLQNFTVPDFEDVSAGLSHGGGRSKDVLFMMNMCPLACQTCEHVPSLACAGKRHPYAKPLLEITGGLNAYFESLRKDNADQKVLFVSYPDANKQGSEDDSYVVVLPNLLSDEEVDALTNLGKAIGFSSSNLAACRGNKECTAYRIEADATYSQIMERIATITNTSVDHLEPMEIIRYNATSLVSDQSDSGLRHNYEFSGVWKPAGPRVLSLLLFLSDHDEKDQLGFPYLDWLFVHPKKGTAVLWPNVINENAWEMDPLTTYEHFGIRGEGTENVDGFVANVHVRLYNWTDADFRGCA</sequence>
<evidence type="ECO:0000313" key="4">
    <source>
        <dbReference type="EMBL" id="KAL3805657.1"/>
    </source>
</evidence>
<feature type="signal peptide" evidence="2">
    <location>
        <begin position="1"/>
        <end position="20"/>
    </location>
</feature>
<dbReference type="PROSITE" id="PS51670">
    <property type="entry name" value="SHKT"/>
    <property type="match status" value="1"/>
</dbReference>
<dbReference type="PANTHER" id="PTHR21724">
    <property type="entry name" value="SHKT DOMAIN-CONTAINING PROTEIN"/>
    <property type="match status" value="1"/>
</dbReference>
<evidence type="ECO:0000256" key="1">
    <source>
        <dbReference type="SAM" id="MobiDB-lite"/>
    </source>
</evidence>